<evidence type="ECO:0000313" key="8">
    <source>
        <dbReference type="EMBL" id="MEQ2422200.1"/>
    </source>
</evidence>
<dbReference type="InterPro" id="IPR007848">
    <property type="entry name" value="Small_mtfrase_dom"/>
</dbReference>
<dbReference type="CDD" id="cd02440">
    <property type="entry name" value="AdoMet_MTases"/>
    <property type="match status" value="1"/>
</dbReference>
<dbReference type="Gene3D" id="3.40.50.150">
    <property type="entry name" value="Vaccinia Virus protein VP39"/>
    <property type="match status" value="1"/>
</dbReference>
<protein>
    <recommendedName>
        <fullName evidence="5">Release factor glutamine methyltransferase</fullName>
        <shortName evidence="5">RF MTase</shortName>
        <ecNumber evidence="5">2.1.1.297</ecNumber>
    </recommendedName>
    <alternativeName>
        <fullName evidence="5">N5-glutamine methyltransferase PrmC</fullName>
    </alternativeName>
    <alternativeName>
        <fullName evidence="5">Protein-(glutamine-N5) MTase PrmC</fullName>
    </alternativeName>
    <alternativeName>
        <fullName evidence="5">Protein-glutamine N-methyltransferase PrmC</fullName>
    </alternativeName>
</protein>
<evidence type="ECO:0000256" key="3">
    <source>
        <dbReference type="ARBA" id="ARBA00022691"/>
    </source>
</evidence>
<dbReference type="PANTHER" id="PTHR18895">
    <property type="entry name" value="HEMK METHYLTRANSFERASE"/>
    <property type="match status" value="1"/>
</dbReference>
<evidence type="ECO:0000313" key="9">
    <source>
        <dbReference type="Proteomes" id="UP001433088"/>
    </source>
</evidence>
<feature type="binding site" evidence="5">
    <location>
        <begin position="190"/>
        <end position="193"/>
    </location>
    <ligand>
        <name>substrate</name>
    </ligand>
</feature>
<gene>
    <name evidence="5 8" type="primary">prmC</name>
    <name evidence="8" type="ORF">WMO23_05570</name>
</gene>
<dbReference type="InterPro" id="IPR002052">
    <property type="entry name" value="DNA_methylase_N6_adenine_CS"/>
</dbReference>
<dbReference type="Proteomes" id="UP001433088">
    <property type="component" value="Unassembled WGS sequence"/>
</dbReference>
<name>A0ABV1CVM5_9FIRM</name>
<comment type="function">
    <text evidence="5">Methylates the class 1 translation termination release factors RF1/PrfA and RF2/PrfB on the glutamine residue of the universally conserved GGQ motif.</text>
</comment>
<comment type="caution">
    <text evidence="8">The sequence shown here is derived from an EMBL/GenBank/DDBJ whole genome shotgun (WGS) entry which is preliminary data.</text>
</comment>
<keyword evidence="1 5" id="KW-0489">Methyltransferase</keyword>
<evidence type="ECO:0000256" key="1">
    <source>
        <dbReference type="ARBA" id="ARBA00022603"/>
    </source>
</evidence>
<dbReference type="NCBIfam" id="TIGR03534">
    <property type="entry name" value="RF_mod_PrmC"/>
    <property type="match status" value="1"/>
</dbReference>
<evidence type="ECO:0000256" key="5">
    <source>
        <dbReference type="HAMAP-Rule" id="MF_02126"/>
    </source>
</evidence>
<dbReference type="PANTHER" id="PTHR18895:SF74">
    <property type="entry name" value="MTRF1L RELEASE FACTOR GLUTAMINE METHYLTRANSFERASE"/>
    <property type="match status" value="1"/>
</dbReference>
<dbReference type="Gene3D" id="1.10.8.10">
    <property type="entry name" value="DNA helicase RuvA subunit, C-terminal domain"/>
    <property type="match status" value="1"/>
</dbReference>
<feature type="binding site" evidence="5">
    <location>
        <position position="190"/>
    </location>
    <ligand>
        <name>S-adenosyl-L-methionine</name>
        <dbReference type="ChEBI" id="CHEBI:59789"/>
    </ligand>
</feature>
<dbReference type="InterPro" id="IPR050320">
    <property type="entry name" value="N5-glutamine_MTase"/>
</dbReference>
<dbReference type="InterPro" id="IPR029063">
    <property type="entry name" value="SAM-dependent_MTases_sf"/>
</dbReference>
<dbReference type="GO" id="GO:0032259">
    <property type="term" value="P:methylation"/>
    <property type="evidence" value="ECO:0007669"/>
    <property type="project" value="UniProtKB-KW"/>
</dbReference>
<comment type="similarity">
    <text evidence="5">Belongs to the protein N5-glutamine methyltransferase family. PrmC subfamily.</text>
</comment>
<dbReference type="PROSITE" id="PS00092">
    <property type="entry name" value="N6_MTASE"/>
    <property type="match status" value="1"/>
</dbReference>
<dbReference type="HAMAP" id="MF_02126">
    <property type="entry name" value="RF_methyltr_PrmC"/>
    <property type="match status" value="1"/>
</dbReference>
<keyword evidence="9" id="KW-1185">Reference proteome</keyword>
<organism evidence="8 9">
    <name type="scientific">Megasphaera intestinihominis</name>
    <dbReference type="NCBI Taxonomy" id="3133159"/>
    <lineage>
        <taxon>Bacteria</taxon>
        <taxon>Bacillati</taxon>
        <taxon>Bacillota</taxon>
        <taxon>Negativicutes</taxon>
        <taxon>Veillonellales</taxon>
        <taxon>Veillonellaceae</taxon>
        <taxon>Megasphaera</taxon>
    </lineage>
</organism>
<dbReference type="Pfam" id="PF17827">
    <property type="entry name" value="PrmC_N"/>
    <property type="match status" value="1"/>
</dbReference>
<dbReference type="InterPro" id="IPR019874">
    <property type="entry name" value="RF_methyltr_PrmC"/>
</dbReference>
<evidence type="ECO:0000256" key="2">
    <source>
        <dbReference type="ARBA" id="ARBA00022679"/>
    </source>
</evidence>
<accession>A0ABV1CVM5</accession>
<dbReference type="EC" id="2.1.1.297" evidence="5"/>
<dbReference type="EMBL" id="JBBMEU010000026">
    <property type="protein sequence ID" value="MEQ2422200.1"/>
    <property type="molecule type" value="Genomic_DNA"/>
</dbReference>
<feature type="binding site" evidence="5">
    <location>
        <position position="146"/>
    </location>
    <ligand>
        <name>S-adenosyl-L-methionine</name>
        <dbReference type="ChEBI" id="CHEBI:59789"/>
    </ligand>
</feature>
<feature type="domain" description="Release factor glutamine methyltransferase N-terminal" evidence="7">
    <location>
        <begin position="10"/>
        <end position="79"/>
    </location>
</feature>
<sequence>MNKIWTIGALLQWTQQYFAGKGIDSPRLDAEILLAHVLHKERIYLYAHYDEPMNGEELAAYRAMVKQRADRLSVAHILGTKAFMGLDFKVSEDVLIPRPETEMLVETVVAAAEGTAPAIIDIGTGSGAIILSLLHYLPQATGKGVDISPKALAIAAENGRTLGLDGRVTWIESDLFTKVPQGACDWLVSNPPYLTKGDMEHLQPEVRHDPALALYGGDDGLEFYRRIAAESPAYVKAGGHCAVEIGAGQADAVTAVFCRHGAYDHEQTVKDYGGIDRVLVFSRKE</sequence>
<dbReference type="Pfam" id="PF05175">
    <property type="entry name" value="MTS"/>
    <property type="match status" value="1"/>
</dbReference>
<dbReference type="SUPFAM" id="SSF53335">
    <property type="entry name" value="S-adenosyl-L-methionine-dependent methyltransferases"/>
    <property type="match status" value="1"/>
</dbReference>
<comment type="catalytic activity">
    <reaction evidence="4 5">
        <text>L-glutaminyl-[peptide chain release factor] + S-adenosyl-L-methionine = N(5)-methyl-L-glutaminyl-[peptide chain release factor] + S-adenosyl-L-homocysteine + H(+)</text>
        <dbReference type="Rhea" id="RHEA:42896"/>
        <dbReference type="Rhea" id="RHEA-COMP:10271"/>
        <dbReference type="Rhea" id="RHEA-COMP:10272"/>
        <dbReference type="ChEBI" id="CHEBI:15378"/>
        <dbReference type="ChEBI" id="CHEBI:30011"/>
        <dbReference type="ChEBI" id="CHEBI:57856"/>
        <dbReference type="ChEBI" id="CHEBI:59789"/>
        <dbReference type="ChEBI" id="CHEBI:61891"/>
        <dbReference type="EC" id="2.1.1.297"/>
    </reaction>
</comment>
<dbReference type="InterPro" id="IPR040758">
    <property type="entry name" value="PrmC_N"/>
</dbReference>
<comment type="caution">
    <text evidence="5">Lacks conserved residue(s) required for the propagation of feature annotation.</text>
</comment>
<feature type="domain" description="Methyltransferase small" evidence="6">
    <location>
        <begin position="101"/>
        <end position="198"/>
    </location>
</feature>
<evidence type="ECO:0000259" key="6">
    <source>
        <dbReference type="Pfam" id="PF05175"/>
    </source>
</evidence>
<keyword evidence="3 5" id="KW-0949">S-adenosyl-L-methionine</keyword>
<dbReference type="GO" id="GO:0102559">
    <property type="term" value="F:peptide chain release factor N(5)-glutamine methyltransferase activity"/>
    <property type="evidence" value="ECO:0007669"/>
    <property type="project" value="UniProtKB-EC"/>
</dbReference>
<dbReference type="InterPro" id="IPR004556">
    <property type="entry name" value="HemK-like"/>
</dbReference>
<evidence type="ECO:0000256" key="4">
    <source>
        <dbReference type="ARBA" id="ARBA00048391"/>
    </source>
</evidence>
<evidence type="ECO:0000259" key="7">
    <source>
        <dbReference type="Pfam" id="PF17827"/>
    </source>
</evidence>
<reference evidence="8 9" key="1">
    <citation type="submission" date="2024-03" db="EMBL/GenBank/DDBJ databases">
        <title>Human intestinal bacterial collection.</title>
        <authorList>
            <person name="Pauvert C."/>
            <person name="Hitch T.C.A."/>
            <person name="Clavel T."/>
        </authorList>
    </citation>
    <scope>NUCLEOTIDE SEQUENCE [LARGE SCALE GENOMIC DNA]</scope>
    <source>
        <strain evidence="8 9">CLA-AA-H81</strain>
    </source>
</reference>
<keyword evidence="2 5" id="KW-0808">Transferase</keyword>
<feature type="binding site" evidence="5">
    <location>
        <begin position="123"/>
        <end position="127"/>
    </location>
    <ligand>
        <name>S-adenosyl-L-methionine</name>
        <dbReference type="ChEBI" id="CHEBI:59789"/>
    </ligand>
</feature>
<dbReference type="RefSeq" id="WP_292108339.1">
    <property type="nucleotide sequence ID" value="NZ_JBBMEU010000026.1"/>
</dbReference>
<dbReference type="NCBIfam" id="TIGR00536">
    <property type="entry name" value="hemK_fam"/>
    <property type="match status" value="1"/>
</dbReference>
<proteinExistence type="inferred from homology"/>